<evidence type="ECO:0000256" key="9">
    <source>
        <dbReference type="ARBA" id="ARBA00023125"/>
    </source>
</evidence>
<evidence type="ECO:0000256" key="12">
    <source>
        <dbReference type="HAMAP-Rule" id="MF_01479"/>
    </source>
</evidence>
<sequence length="119" mass="13876">MTSPHRHTPPRPADWGWQRHGSCHGAGTAMFFSPDGERSSARVHREQQARQLCAQCPVRTVCRDHALTAGEPYGIWGGMSEADRTRHRRRGRRRESADPRPHRRDHDTYHSRPRERTHR</sequence>
<dbReference type="RefSeq" id="WP_007297519.1">
    <property type="nucleotide sequence ID" value="NZ_AJJH01000062.1"/>
</dbReference>
<comment type="cofactor">
    <cofactor evidence="12">
        <name>[4Fe-4S] cluster</name>
        <dbReference type="ChEBI" id="CHEBI:49883"/>
    </cofactor>
    <text evidence="12">Binds 1 [4Fe-4S] cluster per subunit. Following nitrosylation of the [4Fe-4S] cluster binds 1 [4Fe-8(NO)] cluster per subunit.</text>
</comment>
<evidence type="ECO:0000313" key="16">
    <source>
        <dbReference type="Proteomes" id="UP000006447"/>
    </source>
</evidence>
<gene>
    <name evidence="12" type="primary">whiB</name>
    <name evidence="15" type="ORF">W59_12826</name>
</gene>
<dbReference type="PROSITE" id="PS51674">
    <property type="entry name" value="4FE4S_WBL"/>
    <property type="match status" value="1"/>
</dbReference>
<dbReference type="GO" id="GO:0035731">
    <property type="term" value="F:dinitrosyl-iron complex binding"/>
    <property type="evidence" value="ECO:0007669"/>
    <property type="project" value="UniProtKB-UniRule"/>
</dbReference>
<keyword evidence="7 12" id="KW-0411">Iron-sulfur</keyword>
<dbReference type="AlphaFoldDB" id="I0WT36"/>
<feature type="domain" description="4Fe-4S Wbl-type" evidence="14">
    <location>
        <begin position="22"/>
        <end position="86"/>
    </location>
</feature>
<evidence type="ECO:0000256" key="1">
    <source>
        <dbReference type="ARBA" id="ARBA00004496"/>
    </source>
</evidence>
<organism evidence="15 16">
    <name type="scientific">Rhodococcus opacus RKJ300 = JCM 13270</name>
    <dbReference type="NCBI Taxonomy" id="1165867"/>
    <lineage>
        <taxon>Bacteria</taxon>
        <taxon>Bacillati</taxon>
        <taxon>Actinomycetota</taxon>
        <taxon>Actinomycetes</taxon>
        <taxon>Mycobacteriales</taxon>
        <taxon>Nocardiaceae</taxon>
        <taxon>Rhodococcus</taxon>
    </lineage>
</organism>
<feature type="compositionally biased region" description="Basic and acidic residues" evidence="13">
    <location>
        <begin position="94"/>
        <end position="119"/>
    </location>
</feature>
<dbReference type="GO" id="GO:0003677">
    <property type="term" value="F:DNA binding"/>
    <property type="evidence" value="ECO:0007669"/>
    <property type="project" value="UniProtKB-UniRule"/>
</dbReference>
<feature type="region of interest" description="Disordered" evidence="13">
    <location>
        <begin position="70"/>
        <end position="119"/>
    </location>
</feature>
<keyword evidence="6 12" id="KW-0408">Iron</keyword>
<evidence type="ECO:0000256" key="7">
    <source>
        <dbReference type="ARBA" id="ARBA00023014"/>
    </source>
</evidence>
<evidence type="ECO:0000256" key="2">
    <source>
        <dbReference type="ARBA" id="ARBA00006597"/>
    </source>
</evidence>
<evidence type="ECO:0000256" key="10">
    <source>
        <dbReference type="ARBA" id="ARBA00023157"/>
    </source>
</evidence>
<evidence type="ECO:0000256" key="5">
    <source>
        <dbReference type="ARBA" id="ARBA00022723"/>
    </source>
</evidence>
<keyword evidence="10 12" id="KW-1015">Disulfide bond</keyword>
<keyword evidence="8 12" id="KW-0805">Transcription regulation</keyword>
<evidence type="ECO:0000256" key="11">
    <source>
        <dbReference type="ARBA" id="ARBA00023163"/>
    </source>
</evidence>
<dbReference type="GO" id="GO:0046872">
    <property type="term" value="F:metal ion binding"/>
    <property type="evidence" value="ECO:0007669"/>
    <property type="project" value="UniProtKB-KW"/>
</dbReference>
<dbReference type="InterPro" id="IPR034768">
    <property type="entry name" value="4FE4S_WBL"/>
</dbReference>
<dbReference type="GO" id="GO:0047134">
    <property type="term" value="F:protein-disulfide reductase [NAD(P)H] activity"/>
    <property type="evidence" value="ECO:0007669"/>
    <property type="project" value="TreeGrafter"/>
</dbReference>
<keyword evidence="9 12" id="KW-0238">DNA-binding</keyword>
<protein>
    <recommendedName>
        <fullName evidence="12">Transcriptional regulator WhiB</fullName>
    </recommendedName>
</protein>
<name>I0WT36_RHOOP</name>
<feature type="region of interest" description="Disordered" evidence="13">
    <location>
        <begin position="1"/>
        <end position="20"/>
    </location>
</feature>
<comment type="PTM">
    <text evidence="12">Upon Fe-S cluster removal intramolecular disulfide bonds are formed.</text>
</comment>
<comment type="similarity">
    <text evidence="2 12">Belongs to the WhiB family.</text>
</comment>
<keyword evidence="4 12" id="KW-0963">Cytoplasm</keyword>
<dbReference type="InterPro" id="IPR003482">
    <property type="entry name" value="Whib"/>
</dbReference>
<dbReference type="EMBL" id="AJJH01000062">
    <property type="protein sequence ID" value="EID79552.1"/>
    <property type="molecule type" value="Genomic_DNA"/>
</dbReference>
<dbReference type="GO" id="GO:0045892">
    <property type="term" value="P:negative regulation of DNA-templated transcription"/>
    <property type="evidence" value="ECO:0007669"/>
    <property type="project" value="TreeGrafter"/>
</dbReference>
<dbReference type="PANTHER" id="PTHR38839">
    <property type="entry name" value="TRANSCRIPTIONAL REGULATOR WHID-RELATED"/>
    <property type="match status" value="1"/>
</dbReference>
<evidence type="ECO:0000256" key="3">
    <source>
        <dbReference type="ARBA" id="ARBA00022485"/>
    </source>
</evidence>
<comment type="caution">
    <text evidence="15">The sequence shown here is derived from an EMBL/GenBank/DDBJ whole genome shotgun (WGS) entry which is preliminary data.</text>
</comment>
<dbReference type="GO" id="GO:0005737">
    <property type="term" value="C:cytoplasm"/>
    <property type="evidence" value="ECO:0007669"/>
    <property type="project" value="UniProtKB-SubCell"/>
</dbReference>
<feature type="binding site" evidence="12">
    <location>
        <position position="56"/>
    </location>
    <ligand>
        <name>[4Fe-4S] cluster</name>
        <dbReference type="ChEBI" id="CHEBI:49883"/>
    </ligand>
</feature>
<comment type="function">
    <text evidence="12">Acts as a transcriptional regulator. Probably redox-responsive. The apo- but not holo-form probably binds DNA.</text>
</comment>
<dbReference type="HAMAP" id="MF_01479">
    <property type="entry name" value="WhiB"/>
    <property type="match status" value="1"/>
</dbReference>
<dbReference type="GO" id="GO:0045454">
    <property type="term" value="P:cell redox homeostasis"/>
    <property type="evidence" value="ECO:0007669"/>
    <property type="project" value="TreeGrafter"/>
</dbReference>
<proteinExistence type="inferred from homology"/>
<feature type="binding site" evidence="12">
    <location>
        <position position="62"/>
    </location>
    <ligand>
        <name>[4Fe-4S] cluster</name>
        <dbReference type="ChEBI" id="CHEBI:49883"/>
    </ligand>
</feature>
<evidence type="ECO:0000256" key="13">
    <source>
        <dbReference type="SAM" id="MobiDB-lite"/>
    </source>
</evidence>
<evidence type="ECO:0000313" key="15">
    <source>
        <dbReference type="EMBL" id="EID79552.1"/>
    </source>
</evidence>
<evidence type="ECO:0000256" key="6">
    <source>
        <dbReference type="ARBA" id="ARBA00023004"/>
    </source>
</evidence>
<keyword evidence="3 12" id="KW-0004">4Fe-4S</keyword>
<comment type="subcellular location">
    <subcellularLocation>
        <location evidence="1 12">Cytoplasm</location>
    </subcellularLocation>
</comment>
<keyword evidence="11 12" id="KW-0804">Transcription</keyword>
<dbReference type="Pfam" id="PF02467">
    <property type="entry name" value="Whib"/>
    <property type="match status" value="1"/>
</dbReference>
<reference evidence="15 16" key="1">
    <citation type="journal article" date="2012" name="J. Bacteriol.">
        <title>Draft genome sequence of the nitrophenol-degrading actinomycete Rhodococcus imtechensis RKJ300.</title>
        <authorList>
            <person name="Vikram S."/>
            <person name="Kumar S."/>
            <person name="Subramanian S."/>
            <person name="Raghava G.P."/>
        </authorList>
    </citation>
    <scope>NUCLEOTIDE SEQUENCE [LARGE SCALE GENOMIC DNA]</scope>
    <source>
        <strain evidence="15 16">RKJ300</strain>
    </source>
</reference>
<accession>I0WT36</accession>
<evidence type="ECO:0000256" key="8">
    <source>
        <dbReference type="ARBA" id="ARBA00023015"/>
    </source>
</evidence>
<dbReference type="PANTHER" id="PTHR38839:SF5">
    <property type="entry name" value="TRANSCRIPTIONAL REGULATOR WHID"/>
    <property type="match status" value="1"/>
</dbReference>
<evidence type="ECO:0000259" key="14">
    <source>
        <dbReference type="PROSITE" id="PS51674"/>
    </source>
</evidence>
<evidence type="ECO:0000256" key="4">
    <source>
        <dbReference type="ARBA" id="ARBA00022490"/>
    </source>
</evidence>
<feature type="binding site" evidence="12">
    <location>
        <position position="53"/>
    </location>
    <ligand>
        <name>[4Fe-4S] cluster</name>
        <dbReference type="ChEBI" id="CHEBI:49883"/>
    </ligand>
</feature>
<feature type="binding site" evidence="12">
    <location>
        <position position="23"/>
    </location>
    <ligand>
        <name>[4Fe-4S] cluster</name>
        <dbReference type="ChEBI" id="CHEBI:49883"/>
    </ligand>
</feature>
<keyword evidence="5 12" id="KW-0479">Metal-binding</keyword>
<dbReference type="GO" id="GO:0051539">
    <property type="term" value="F:4 iron, 4 sulfur cluster binding"/>
    <property type="evidence" value="ECO:0007669"/>
    <property type="project" value="UniProtKB-UniRule"/>
</dbReference>
<dbReference type="Proteomes" id="UP000006447">
    <property type="component" value="Unassembled WGS sequence"/>
</dbReference>
<comment type="PTM">
    <text evidence="12">The Fe-S cluster can be nitrosylated by nitric oxide (NO).</text>
</comment>